<protein>
    <submittedName>
        <fullName evidence="2">Uncharacterized protein</fullName>
    </submittedName>
</protein>
<dbReference type="PANTHER" id="PTHR36960:SF1">
    <property type="entry name" value="SI:DKEY-32E6.3"/>
    <property type="match status" value="1"/>
</dbReference>
<dbReference type="Proteomes" id="UP000812440">
    <property type="component" value="Chromosome 4"/>
</dbReference>
<organism evidence="2 3">
    <name type="scientific">Hymenochirus boettgeri</name>
    <name type="common">Congo dwarf clawed frog</name>
    <dbReference type="NCBI Taxonomy" id="247094"/>
    <lineage>
        <taxon>Eukaryota</taxon>
        <taxon>Metazoa</taxon>
        <taxon>Chordata</taxon>
        <taxon>Craniata</taxon>
        <taxon>Vertebrata</taxon>
        <taxon>Euteleostomi</taxon>
        <taxon>Amphibia</taxon>
        <taxon>Batrachia</taxon>
        <taxon>Anura</taxon>
        <taxon>Pipoidea</taxon>
        <taxon>Pipidae</taxon>
        <taxon>Pipinae</taxon>
        <taxon>Hymenochirus</taxon>
    </lineage>
</organism>
<evidence type="ECO:0000256" key="1">
    <source>
        <dbReference type="SAM" id="MobiDB-lite"/>
    </source>
</evidence>
<dbReference type="EMBL" id="JAACNH010000007">
    <property type="protein sequence ID" value="KAG8435982.1"/>
    <property type="molecule type" value="Genomic_DNA"/>
</dbReference>
<evidence type="ECO:0000313" key="2">
    <source>
        <dbReference type="EMBL" id="KAG8435982.1"/>
    </source>
</evidence>
<sequence length="366" mass="41818">MIGRNIHLTQNEGKEHEGELNIPQSIVPVPQPKKRKLVLHLDLNNTILVSDAATGQGPRAALNSYLSTVTWGKLSDSGEWCWLSDSLSLTVPCKDAISYYLQFGRNADFADTKMGKKFKEVFDHHLEKLEWKGEPNETFSQKGEDGKLYHWILPSFFHLLENLHQQGRDFCILLRTFGVDLPRLLPLIHSALMGQHPHFPQLRELPIHIDLTPGKIRCSAREAVLTQGPHRLSTKKNEGTLYEYFSNLSGIGGFQDHFDWWARKNFTSEGGKPFWIDPNDGEAQHIFIDDNIRLSEGDTIVNSRVLLDQNPNRQSRKAPTSELYDICLVQTDLLQAIDKEDYFLECIGACEENYERYLANFPCKEA</sequence>
<dbReference type="OrthoDB" id="417678at2759"/>
<keyword evidence="3" id="KW-1185">Reference proteome</keyword>
<feature type="region of interest" description="Disordered" evidence="1">
    <location>
        <begin position="1"/>
        <end position="21"/>
    </location>
</feature>
<accession>A0A8T2IVL3</accession>
<reference evidence="2" key="1">
    <citation type="thesis" date="2020" institute="ProQuest LLC" country="789 East Eisenhower Parkway, Ann Arbor, MI, USA">
        <title>Comparative Genomics and Chromosome Evolution.</title>
        <authorList>
            <person name="Mudd A.B."/>
        </authorList>
    </citation>
    <scope>NUCLEOTIDE SEQUENCE</scope>
    <source>
        <strain evidence="2">Female2</strain>
        <tissue evidence="2">Blood</tissue>
    </source>
</reference>
<dbReference type="AlphaFoldDB" id="A0A8T2IVL3"/>
<proteinExistence type="predicted"/>
<gene>
    <name evidence="2" type="ORF">GDO86_007176</name>
</gene>
<evidence type="ECO:0000313" key="3">
    <source>
        <dbReference type="Proteomes" id="UP000812440"/>
    </source>
</evidence>
<name>A0A8T2IVL3_9PIPI</name>
<dbReference type="PANTHER" id="PTHR36960">
    <property type="entry name" value="SI:DKEY-32E6.3"/>
    <property type="match status" value="1"/>
</dbReference>
<comment type="caution">
    <text evidence="2">The sequence shown here is derived from an EMBL/GenBank/DDBJ whole genome shotgun (WGS) entry which is preliminary data.</text>
</comment>